<protein>
    <submittedName>
        <fullName evidence="1">Phage tail assembly protein</fullName>
    </submittedName>
</protein>
<name>A0A9X1Y8M5_9PROT</name>
<dbReference type="EMBL" id="JALPRX010000026">
    <property type="protein sequence ID" value="MCK8784127.1"/>
    <property type="molecule type" value="Genomic_DNA"/>
</dbReference>
<sequence length="180" mass="19191">MPEELVITFPQPIEWNLKTYDHITLTTPTAGAWADAEQSTGTAGTMKLMAAVGSTPEQVVRQMRISQIFRADRFFQHCAAISAEPGTLKKAIEAGRMALQLDPPVVLDGKSYARLDLHEPNGADWDAAETERGLASTITLIARTAGVPSPAVRQIPVNLALEADVFFQGFSVSAPGGGGS</sequence>
<dbReference type="Proteomes" id="UP001139516">
    <property type="component" value="Unassembled WGS sequence"/>
</dbReference>
<proteinExistence type="predicted"/>
<dbReference type="RefSeq" id="WP_248666252.1">
    <property type="nucleotide sequence ID" value="NZ_JALPRX010000026.1"/>
</dbReference>
<gene>
    <name evidence="1" type="ORF">M0638_07025</name>
</gene>
<evidence type="ECO:0000313" key="2">
    <source>
        <dbReference type="Proteomes" id="UP001139516"/>
    </source>
</evidence>
<reference evidence="1" key="1">
    <citation type="submission" date="2022-04" db="EMBL/GenBank/DDBJ databases">
        <title>Roseomonas acroporae sp. nov., isolated from coral Acropora digitifera.</title>
        <authorList>
            <person name="Sun H."/>
        </authorList>
    </citation>
    <scope>NUCLEOTIDE SEQUENCE</scope>
    <source>
        <strain evidence="1">NAR14</strain>
    </source>
</reference>
<organism evidence="1 2">
    <name type="scientific">Roseomonas acroporae</name>
    <dbReference type="NCBI Taxonomy" id="2937791"/>
    <lineage>
        <taxon>Bacteria</taxon>
        <taxon>Pseudomonadati</taxon>
        <taxon>Pseudomonadota</taxon>
        <taxon>Alphaproteobacteria</taxon>
        <taxon>Acetobacterales</taxon>
        <taxon>Roseomonadaceae</taxon>
        <taxon>Roseomonas</taxon>
    </lineage>
</organism>
<evidence type="ECO:0000313" key="1">
    <source>
        <dbReference type="EMBL" id="MCK8784127.1"/>
    </source>
</evidence>
<comment type="caution">
    <text evidence="1">The sequence shown here is derived from an EMBL/GenBank/DDBJ whole genome shotgun (WGS) entry which is preliminary data.</text>
</comment>
<keyword evidence="2" id="KW-1185">Reference proteome</keyword>
<accession>A0A9X1Y8M5</accession>
<dbReference type="AlphaFoldDB" id="A0A9X1Y8M5"/>